<dbReference type="EMBL" id="DAAUPK010000011">
    <property type="protein sequence ID" value="HAF2569976.1"/>
    <property type="molecule type" value="Genomic_DNA"/>
</dbReference>
<dbReference type="Pfam" id="PF18857">
    <property type="entry name" value="LPD38"/>
    <property type="match status" value="1"/>
</dbReference>
<feature type="compositionally biased region" description="Basic and acidic residues" evidence="1">
    <location>
        <begin position="732"/>
        <end position="747"/>
    </location>
</feature>
<feature type="domain" description="Phage MuF C-terminal" evidence="4">
    <location>
        <begin position="1673"/>
        <end position="1766"/>
    </location>
</feature>
<evidence type="ECO:0008006" key="9">
    <source>
        <dbReference type="Google" id="ProtNLM"/>
    </source>
</evidence>
<feature type="compositionally biased region" description="Basic and acidic residues" evidence="1">
    <location>
        <begin position="1018"/>
        <end position="1046"/>
    </location>
</feature>
<proteinExistence type="predicted"/>
<evidence type="ECO:0000259" key="4">
    <source>
        <dbReference type="Pfam" id="PF18819"/>
    </source>
</evidence>
<dbReference type="EMBL" id="DAAUOA010000007">
    <property type="protein sequence ID" value="HAF2203932.1"/>
    <property type="molecule type" value="Genomic_DNA"/>
</dbReference>
<feature type="domain" description="Large polyvalent protein-associated" evidence="2">
    <location>
        <begin position="1288"/>
        <end position="1367"/>
    </location>
</feature>
<reference evidence="8" key="2">
    <citation type="submission" date="2020-02" db="EMBL/GenBank/DDBJ databases">
        <authorList>
            <consortium name="NCBI Pathogen Detection Project"/>
        </authorList>
    </citation>
    <scope>NUCLEOTIDE SEQUENCE</scope>
    <source>
        <strain evidence="8">MA.05/00002289</strain>
        <strain evidence="7">MA.CK_01/00000941</strain>
        <strain evidence="6">MA.CK_95/00012903</strain>
    </source>
</reference>
<feature type="region of interest" description="Disordered" evidence="1">
    <location>
        <begin position="541"/>
        <end position="568"/>
    </location>
</feature>
<evidence type="ECO:0000313" key="7">
    <source>
        <dbReference type="EMBL" id="HAF2203932.1"/>
    </source>
</evidence>
<dbReference type="InterPro" id="IPR041047">
    <property type="entry name" value="LPD1"/>
</dbReference>
<feature type="region of interest" description="Disordered" evidence="1">
    <location>
        <begin position="1018"/>
        <end position="1056"/>
    </location>
</feature>
<feature type="domain" description="Large polyvalent protein-associated" evidence="3">
    <location>
        <begin position="914"/>
        <end position="1043"/>
    </location>
</feature>
<dbReference type="Pfam" id="PF18819">
    <property type="entry name" value="MuF_C"/>
    <property type="match status" value="1"/>
</dbReference>
<evidence type="ECO:0000313" key="6">
    <source>
        <dbReference type="EMBL" id="HAF1417195.1"/>
    </source>
</evidence>
<accession>A0A744G9D3</accession>
<evidence type="ECO:0000259" key="2">
    <source>
        <dbReference type="Pfam" id="PF18796"/>
    </source>
</evidence>
<dbReference type="EMBL" id="DAAUMU010000006">
    <property type="protein sequence ID" value="HAF1417195.1"/>
    <property type="molecule type" value="Genomic_DNA"/>
</dbReference>
<reference evidence="8" key="1">
    <citation type="journal article" date="2018" name="Genome Biol.">
        <title>SKESA: strategic k-mer extension for scrupulous assemblies.</title>
        <authorList>
            <person name="Souvorov A."/>
            <person name="Agarwala R."/>
            <person name="Lipman D.J."/>
        </authorList>
    </citation>
    <scope>NUCLEOTIDE SEQUENCE</scope>
    <source>
        <strain evidence="8">MA.05/00002289</strain>
        <strain evidence="7">MA.CK_01/00000941</strain>
        <strain evidence="6">MA.CK_95/00012903</strain>
    </source>
</reference>
<dbReference type="InterPro" id="IPR040561">
    <property type="entry name" value="LPD38"/>
</dbReference>
<protein>
    <recommendedName>
        <fullName evidence="9">Large polyvalent protein-associated domain-containing protein</fullName>
    </recommendedName>
</protein>
<feature type="compositionally biased region" description="Low complexity" evidence="1">
    <location>
        <begin position="542"/>
        <end position="556"/>
    </location>
</feature>
<name>A0A744G9D3_SALER</name>
<organism evidence="8">
    <name type="scientific">Salmonella enterica</name>
    <name type="common">Salmonella choleraesuis</name>
    <dbReference type="NCBI Taxonomy" id="28901"/>
    <lineage>
        <taxon>Bacteria</taxon>
        <taxon>Pseudomonadati</taxon>
        <taxon>Pseudomonadota</taxon>
        <taxon>Gammaproteobacteria</taxon>
        <taxon>Enterobacterales</taxon>
        <taxon>Enterobacteriaceae</taxon>
        <taxon>Salmonella</taxon>
    </lineage>
</organism>
<feature type="domain" description="Large polyvalent protein associated" evidence="5">
    <location>
        <begin position="2398"/>
        <end position="2604"/>
    </location>
</feature>
<sequence length="2715" mass="299757">MNMPLIPDVRPEAQKINPSRTDLNIAQPGEQPAFDYDSYLDSLTPETVKDYRTGANLKDYGIAVASGAANLPEGVGALANFGGQWLEKKAGELSPDHFVAKSALSDIGGFLHKGGQAVQEGVSDWKQDLEFGYSEQAKNALEQGATGSIAGLTLNLANVFGDLGSMALIGGLEGLAVKGATSALLRREAVSGLVRKGLSKEAAEKVANDAMEIAARKATAAQAGKTASKYGFIAGGTADAQGNTAASAAQGVLNASPQELASSPTFVDLYQSVQSDPQYAHLSDEDKVQVAKEQLANRVGMSVSTDPKLLAVSIGSTMMGDKAVADMVLNGVSKSIVGGFTKGALREGALNGLQSGYSQYAQNVARDEDAGIATEHMQGVMHAAGEGTLLGGIIGGGAGLVSGVRGRNSKPDTQRTDAAREAFNAKAERAREMAENSPHTKPADPVEGYRQQFSGLSRDELLQHYADADLAPENDVDAVYRKHAANGLLKEMERADQLKGIIDEMQGKPRNEVLKEYRDLNEKDKRNETEQMRWEAARQVLKPQPKAPAEQPQPAQNTSPQNTVRRPLYDADNLDIPAFMRDPRFRDFTDEPTEVQQHLTRGNAPTPEELVHEQMAKGNAGPTDYELAERPRLPPPGDIHPGQGYPLLGEVRHLPDESPAGRGGRYTTTGEVRGQSYEKGRQTVVPEGVQRQGETVQGEQSHRELPAPERQELPRPEEPGHTSHEQGGIAARESRDSEKNPPQKPEKAGQQLSATEKSGEKIDDFGEVIHGAAKHRRAALAESMKEDKTAEDYHTQPFSKLFPKPDYEKMAGEGTDNKTLAMLALLRNMIPAKPRVPHRLNRWAKQVEEVRDTAGQLLDGSLPADKFIDRIRKEKGSHYSEIVNTWEMLHRLSPAQLEQAAGYRVKTHAYSMFRGEQYNPPKVVHSLENEKGRSILDSEDLKDLNKKAKAYFDQQAASPEPADSKTKLDIYQNRRTGEIFIAYGKNKTSLQGGFKTVAEARDYAKTRRAELLEKLNKLREQSREEQRNASNRDRNGPVRRGGEMHTDVNALRNISGSGAGYSEKAASLKRKIAARMNTNDAFAFNRLMDSRFANERERGIAIAERVAATLEPEQNVTPEKFSDAFGFRGVQFGNYVEGPRRQSDLNRAYDSLMDMADVLKVPAKALSLNGRLGLAFGARGKGGKNAAAAHYEPGAVAINLTKGNGAGSLAHEWFHALDNYFGQYDVAKDSDVGSGGEYMTERHRKVRQRDGNTYVTIEHPVRQEVYDAFKGVMKAIKESSLPERSLRLDDVRSKPYWSTDIEMAARAFERYVQDKAKAAGVENDFLVNIRKADDHGSPDTYAYPTNEELDGGIRQAFDHLFSTLKTRETDKGVAFYSRKGVKRTPEGNFISDTNHSKEAKGSSVAKVKAVARGVMDRIKDNTLNVRVVKSQAEAQELAGESFDGYGKVHAFYRPDEHEIVLVADNIPDGRTVREKLRHEIIHHAMEQVVTPAEYKTIVDNVLKTRNSDNAAIRETWRKVDVDYGNESPEVQAGEFLAHMAEKEPGKLGAAWNRVVALIKAVLRRTGLFQPSDLNDTGYVRDTIRTLGQRVREGYVPREGGDVSYSRTGKPDPFRVLEGEGERYRRDLAKMMKSLRSTDMTVDIGRTPPVLRHIGAPDLPMVISRDVIRKATNGVKHDVPMDVIERFPELMHDPEAVYQSATEKNAVVVLLNATDRHGDPVVTAVQMKAIRSRMEINRIASVYGTKGGMNKANSMDKAGLTLYRKEKLSRDNPLHRGLQLPEGEHSYHGSENNVLSPDDIRKGPYYSRSRSALSPEETLSARFVRSMQDKFQVLKAVQDNIRKSGGKLDDSNDAYLAEELFHGKAENDLNVMKERYVKPLAKLLAEYDIPQSALDEYLYARHAPERNAHIAEINPKMPDGGSGMTNSEAAGIMDRVRRSGKQAQYDRLAGIVDDMLARRRELIKSAGLESEGTVDAWQDTYKHYVPLKGQDADGTVLPRTGRGYVVSGKESKMAMGRKSKAQSPSTQAIQDLTASLIRNRKNEVGNALLKLVQDNPDKDYWQVFTDQKPDTTRRIVEKNDPATGETIRQVEEAPVAMALMSDKYFATKKDGKTYYIKLHDERLMRAMKNMGPETGNAVIQTLARVNRFMSAMNTSLNPEFLVSNFVRDMQTAVMNLKAEQGRDDGKLNGRDIAMKTVRDSGIAMKAVYASLRDKSLSGAGADWQKTWKEFVEDGAKTGWFRMEDLNGQMKEMDRLVTLAKGGWQGQGIKSWHSFTKLVEDANNAVENALRLSAYKHARDAGLSRAQAASLAKNMTVNFNRRGEQGVLLNSLYMFANASIQGTANMMRSLAHLNGSGPLLERLRWGNLNMAQKLALTATGAGYLLASLNRAGAGQGGDGENWYDKVPDYVKEHNVVIMKSLFGGKAGEYWSIPLPYGYNMFYLLGSTAEGVTRGNMTTSKAAGNIVGGMLGAFNPLGSEDSKTLTGTLFKNAAPTILRPVADLWANENFMGTQIYQENFPGGTPKPESTLGRRSTPEAYKAFAGWLNSVSGGSQYRSGALDINPDKMKYWIDYVSGGMGRFAGKTIDAAAKSYNGIDIPPQQIPFLGKISGKVMPYADQQAMYEHIDELRQYDAELKTLRGADRTAFLNKYHGQISMNGIIHQSQIQLKNLRKQRDEIYSDPTLTARQQANRVLMVEQNMKKVVDRFNREYREKVGN</sequence>
<dbReference type="InterPro" id="IPR041131">
    <property type="entry name" value="MuF_C"/>
</dbReference>
<feature type="region of interest" description="Disordered" evidence="1">
    <location>
        <begin position="1777"/>
        <end position="1808"/>
    </location>
</feature>
<gene>
    <name evidence="7" type="ORF">G8N85_001875</name>
    <name evidence="6" type="ORF">G9B68_001521</name>
    <name evidence="8" type="ORF">G9E70_002868</name>
</gene>
<feature type="region of interest" description="Disordered" evidence="1">
    <location>
        <begin position="616"/>
        <end position="761"/>
    </location>
</feature>
<evidence type="ECO:0000313" key="8">
    <source>
        <dbReference type="EMBL" id="HAF2569976.1"/>
    </source>
</evidence>
<feature type="compositionally biased region" description="Basic and acidic residues" evidence="1">
    <location>
        <begin position="700"/>
        <end position="724"/>
    </location>
</feature>
<dbReference type="InterPro" id="IPR040651">
    <property type="entry name" value="LPD5"/>
</dbReference>
<evidence type="ECO:0000259" key="5">
    <source>
        <dbReference type="Pfam" id="PF18857"/>
    </source>
</evidence>
<dbReference type="Pfam" id="PF18796">
    <property type="entry name" value="LPD1"/>
    <property type="match status" value="1"/>
</dbReference>
<dbReference type="Pfam" id="PF18799">
    <property type="entry name" value="LPD5"/>
    <property type="match status" value="1"/>
</dbReference>
<comment type="caution">
    <text evidence="8">The sequence shown here is derived from an EMBL/GenBank/DDBJ whole genome shotgun (WGS) entry which is preliminary data.</text>
</comment>
<evidence type="ECO:0000259" key="3">
    <source>
        <dbReference type="Pfam" id="PF18799"/>
    </source>
</evidence>
<evidence type="ECO:0000256" key="1">
    <source>
        <dbReference type="SAM" id="MobiDB-lite"/>
    </source>
</evidence>